<evidence type="ECO:0000313" key="2">
    <source>
        <dbReference type="EMBL" id="SEI42536.1"/>
    </source>
</evidence>
<feature type="transmembrane region" description="Helical" evidence="1">
    <location>
        <begin position="51"/>
        <end position="70"/>
    </location>
</feature>
<protein>
    <submittedName>
        <fullName evidence="2">Uncharacterized protein</fullName>
    </submittedName>
</protein>
<organism evidence="2 3">
    <name type="scientific">Flavobacterium terrigena</name>
    <dbReference type="NCBI Taxonomy" id="402734"/>
    <lineage>
        <taxon>Bacteria</taxon>
        <taxon>Pseudomonadati</taxon>
        <taxon>Bacteroidota</taxon>
        <taxon>Flavobacteriia</taxon>
        <taxon>Flavobacteriales</taxon>
        <taxon>Flavobacteriaceae</taxon>
        <taxon>Flavobacterium</taxon>
    </lineage>
</organism>
<evidence type="ECO:0000256" key="1">
    <source>
        <dbReference type="SAM" id="Phobius"/>
    </source>
</evidence>
<accession>A0A1H6QKN8</accession>
<dbReference type="Proteomes" id="UP000199702">
    <property type="component" value="Unassembled WGS sequence"/>
</dbReference>
<dbReference type="EMBL" id="FNYA01000001">
    <property type="protein sequence ID" value="SEI42536.1"/>
    <property type="molecule type" value="Genomic_DNA"/>
</dbReference>
<keyword evidence="3" id="KW-1185">Reference proteome</keyword>
<keyword evidence="1" id="KW-0472">Membrane</keyword>
<evidence type="ECO:0000313" key="3">
    <source>
        <dbReference type="Proteomes" id="UP000199702"/>
    </source>
</evidence>
<name>A0A1H6QKN8_9FLAO</name>
<dbReference type="OrthoDB" id="1376449at2"/>
<dbReference type="STRING" id="402734.SAMN05660918_0495"/>
<proteinExistence type="predicted"/>
<reference evidence="3" key="1">
    <citation type="submission" date="2016-10" db="EMBL/GenBank/DDBJ databases">
        <authorList>
            <person name="Varghese N."/>
            <person name="Submissions S."/>
        </authorList>
    </citation>
    <scope>NUCLEOTIDE SEQUENCE [LARGE SCALE GENOMIC DNA]</scope>
    <source>
        <strain evidence="3">DSM 17934</strain>
    </source>
</reference>
<keyword evidence="1" id="KW-1133">Transmembrane helix</keyword>
<sequence length="165" mass="18885">MKTYQLVNNQLELYVKPSSKIGRGFLAFLGLVIFIGPIFGMLLGLSSGNDFHIAYLIGIGFSSLVAYHFYKLFLWNTYGKEVITIDNDKVLYHADYGKFISNKQEHCFENLSFYVKPVGYEKEQVGVLIIEVTDKKFIETVVVLPDETLNEIIEKLLNNVFVKEL</sequence>
<dbReference type="RefSeq" id="WP_143055582.1">
    <property type="nucleotide sequence ID" value="NZ_CBCSJU010000001.1"/>
</dbReference>
<dbReference type="AlphaFoldDB" id="A0A1H6QKN8"/>
<keyword evidence="1" id="KW-0812">Transmembrane</keyword>
<feature type="transmembrane region" description="Helical" evidence="1">
    <location>
        <begin position="21"/>
        <end position="45"/>
    </location>
</feature>
<gene>
    <name evidence="2" type="ORF">SAMN05660918_0495</name>
</gene>